<keyword evidence="14" id="KW-1185">Reference proteome</keyword>
<evidence type="ECO:0000256" key="3">
    <source>
        <dbReference type="ARBA" id="ARBA00022679"/>
    </source>
</evidence>
<protein>
    <recommendedName>
        <fullName evidence="2">Deoxynucleotidyltransferase terminal-interacting protein 1</fullName>
    </recommendedName>
    <alternativeName>
        <fullName evidence="7">Terminal deoxynucleotidyltransferase-interacting factor 1</fullName>
    </alternativeName>
</protein>
<dbReference type="InterPro" id="IPR041384">
    <property type="entry name" value="DNTTIP1_dimer"/>
</dbReference>
<sequence length="496" mass="56059">MGAQRSEGRRDWLQQDFTEQQVQTVNPWNIMIKHRQVHRRGRRSQMTVSYTDPVISMDLLRTVLQPSFNEDIRAVFRKYMKFFEKAASNVKENVGGDVQPDQLIRDACRNCLEHAKQLFPDTEKTGPKPSVDPTMKRARQPDDTSGQRDSPIPKKRKGRPPGTVVQYDRPAQYSTAAKLKVSEPIKREGPKWDPSRLNENSAFVLGSRANKALGMGGTRGRIYIKHAELFKYAADAQDKHWLSERQHMRATGGKMAYLLIEEDILDLARSEDYKDCPDLKLDELKSFQVPIWMVEKMQKAMEAQKTENDLVIVVDCIEHSRSDAMASQNMDPAAASSTAALKGSETSGNVSKGSVTKRLQQELMTLMMSGDKGISAFPESDNLFKWIGTIDGAQGTVYEGLRYKLSLEFPSGYPYNAPRVKFITACFHPNVDENGFICLDILKDKWSALYDVRSILLSIQSLLGEPNNDSPMNTAAAELWDDQEAFKAHLHATYKN</sequence>
<organism evidence="13 14">
    <name type="scientific">Cirrhinus molitorella</name>
    <name type="common">mud carp</name>
    <dbReference type="NCBI Taxonomy" id="172907"/>
    <lineage>
        <taxon>Eukaryota</taxon>
        <taxon>Metazoa</taxon>
        <taxon>Chordata</taxon>
        <taxon>Craniata</taxon>
        <taxon>Vertebrata</taxon>
        <taxon>Euteleostomi</taxon>
        <taxon>Actinopterygii</taxon>
        <taxon>Neopterygii</taxon>
        <taxon>Teleostei</taxon>
        <taxon>Ostariophysi</taxon>
        <taxon>Cypriniformes</taxon>
        <taxon>Cyprinidae</taxon>
        <taxon>Labeoninae</taxon>
        <taxon>Labeonini</taxon>
        <taxon>Cirrhinus</taxon>
    </lineage>
</organism>
<keyword evidence="5" id="KW-0238">DNA-binding</keyword>
<feature type="region of interest" description="Disordered" evidence="11">
    <location>
        <begin position="119"/>
        <end position="167"/>
    </location>
</feature>
<evidence type="ECO:0000313" key="13">
    <source>
        <dbReference type="EMBL" id="KAL1272301.1"/>
    </source>
</evidence>
<evidence type="ECO:0000256" key="7">
    <source>
        <dbReference type="ARBA" id="ARBA00030157"/>
    </source>
</evidence>
<dbReference type="Proteomes" id="UP001558613">
    <property type="component" value="Unassembled WGS sequence"/>
</dbReference>
<dbReference type="InterPro" id="IPR049121">
    <property type="entry name" value="TdIF1_C"/>
</dbReference>
<dbReference type="InterPro" id="IPR023313">
    <property type="entry name" value="UBQ-conjugating_AS"/>
</dbReference>
<evidence type="ECO:0000256" key="11">
    <source>
        <dbReference type="SAM" id="MobiDB-lite"/>
    </source>
</evidence>
<dbReference type="InterPro" id="IPR026064">
    <property type="entry name" value="TdIF1"/>
</dbReference>
<comment type="caution">
    <text evidence="13">The sequence shown here is derived from an EMBL/GenBank/DDBJ whole genome shotgun (WGS) entry which is preliminary data.</text>
</comment>
<keyword evidence="4" id="KW-0833">Ubl conjugation pathway</keyword>
<dbReference type="InterPro" id="IPR016135">
    <property type="entry name" value="UBQ-conjugating_enzyme/RWD"/>
</dbReference>
<keyword evidence="3" id="KW-0808">Transferase</keyword>
<evidence type="ECO:0000256" key="5">
    <source>
        <dbReference type="ARBA" id="ARBA00023125"/>
    </source>
</evidence>
<dbReference type="SUPFAM" id="SSF54495">
    <property type="entry name" value="UBC-like"/>
    <property type="match status" value="1"/>
</dbReference>
<comment type="subunit">
    <text evidence="9">Monomer and homodimer. A minor proportion may form homotrimers. Interacts with ZNF541. Interacts with the terminal deoxynucleotidyltransferase DNTT. Interacts with TRERF1. Identified in a histone deacetylase complex that contains DNTTIP1, HDAC1 and MIDEAS; this complex assembles into a tetramer that contains four copies of each protein chain. Component of a histone deacetylase complex containing DNTTIP1, ZNF541, HDAC1 and HDAC2. Identified in a complex with KCTD19, HDAC1, HDAC2 and ZNF541.</text>
</comment>
<keyword evidence="6" id="KW-0539">Nucleus</keyword>
<feature type="domain" description="UBC core" evidence="12">
    <location>
        <begin position="354"/>
        <end position="496"/>
    </location>
</feature>
<dbReference type="PANTHER" id="PTHR23399:SF2">
    <property type="entry name" value="DEOXYNUCLEOTIDYLTRANSFERASE TERMINAL-INTERACTING PROTEIN 1"/>
    <property type="match status" value="1"/>
</dbReference>
<dbReference type="PANTHER" id="PTHR23399">
    <property type="entry name" value="DEOXYNUCLEOTIDYLTRANSFERASE TERMINAL-INTERACTING PROTEIN 1"/>
    <property type="match status" value="1"/>
</dbReference>
<evidence type="ECO:0000256" key="1">
    <source>
        <dbReference type="ARBA" id="ARBA00004123"/>
    </source>
</evidence>
<comment type="function">
    <text evidence="8">Increases DNTT terminal deoxynucleotidyltransferase activity (in vitro). Also acts as a transcriptional regulator, binding to the consensus sequence 5'-GNTGCATG-3' following an AT-tract. Associates with RAB20 promoter and positively regulates its transcription. Binds DNA and nucleosomes; may recruit HDAC1 complexes to nucleosomes or naked DNA.</text>
</comment>
<accession>A0ABR3N672</accession>
<evidence type="ECO:0000256" key="2">
    <source>
        <dbReference type="ARBA" id="ARBA00017439"/>
    </source>
</evidence>
<dbReference type="CDD" id="cd23791">
    <property type="entry name" value="UBCc_UBE2C"/>
    <property type="match status" value="1"/>
</dbReference>
<dbReference type="PROSITE" id="PS50127">
    <property type="entry name" value="UBC_2"/>
    <property type="match status" value="1"/>
</dbReference>
<evidence type="ECO:0000259" key="12">
    <source>
        <dbReference type="PROSITE" id="PS50127"/>
    </source>
</evidence>
<evidence type="ECO:0000256" key="6">
    <source>
        <dbReference type="ARBA" id="ARBA00023242"/>
    </source>
</evidence>
<dbReference type="Pfam" id="PF21229">
    <property type="entry name" value="TdIF1_2nd"/>
    <property type="match status" value="1"/>
</dbReference>
<name>A0ABR3N672_9TELE</name>
<dbReference type="EMBL" id="JAYMGO010000006">
    <property type="protein sequence ID" value="KAL1272301.1"/>
    <property type="molecule type" value="Genomic_DNA"/>
</dbReference>
<evidence type="ECO:0000256" key="9">
    <source>
        <dbReference type="ARBA" id="ARBA00047129"/>
    </source>
</evidence>
<proteinExistence type="predicted"/>
<dbReference type="PROSITE" id="PS00183">
    <property type="entry name" value="UBC_1"/>
    <property type="match status" value="1"/>
</dbReference>
<comment type="subcellular location">
    <subcellularLocation>
        <location evidence="1">Nucleus</location>
    </subcellularLocation>
</comment>
<dbReference type="InterPro" id="IPR000608">
    <property type="entry name" value="UBC"/>
</dbReference>
<dbReference type="Gene3D" id="3.10.110.10">
    <property type="entry name" value="Ubiquitin Conjugating Enzyme"/>
    <property type="match status" value="1"/>
</dbReference>
<evidence type="ECO:0000256" key="10">
    <source>
        <dbReference type="PROSITE-ProRule" id="PRU10133"/>
    </source>
</evidence>
<dbReference type="SMART" id="SM00212">
    <property type="entry name" value="UBCc"/>
    <property type="match status" value="1"/>
</dbReference>
<feature type="active site" description="Glycyl thioester intermediate" evidence="10">
    <location>
        <position position="438"/>
    </location>
</feature>
<evidence type="ECO:0000256" key="8">
    <source>
        <dbReference type="ARBA" id="ARBA00045675"/>
    </source>
</evidence>
<evidence type="ECO:0000256" key="4">
    <source>
        <dbReference type="ARBA" id="ARBA00022786"/>
    </source>
</evidence>
<gene>
    <name evidence="13" type="ORF">QQF64_028163</name>
</gene>
<dbReference type="Pfam" id="PF00179">
    <property type="entry name" value="UQ_con"/>
    <property type="match status" value="1"/>
</dbReference>
<dbReference type="Pfam" id="PF18192">
    <property type="entry name" value="DNTTIP1_dimer"/>
    <property type="match status" value="1"/>
</dbReference>
<evidence type="ECO:0000313" key="14">
    <source>
        <dbReference type="Proteomes" id="UP001558613"/>
    </source>
</evidence>
<reference evidence="13 14" key="1">
    <citation type="submission" date="2023-09" db="EMBL/GenBank/DDBJ databases">
        <authorList>
            <person name="Wang M."/>
        </authorList>
    </citation>
    <scope>NUCLEOTIDE SEQUENCE [LARGE SCALE GENOMIC DNA]</scope>
    <source>
        <strain evidence="13">GT-2023</strain>
        <tissue evidence="13">Liver</tissue>
    </source>
</reference>